<feature type="transmembrane region" description="Helical" evidence="5">
    <location>
        <begin position="36"/>
        <end position="57"/>
    </location>
</feature>
<proteinExistence type="predicted"/>
<dbReference type="EMBL" id="JYJB01000007">
    <property type="protein sequence ID" value="KJL48569.1"/>
    <property type="molecule type" value="Genomic_DNA"/>
</dbReference>
<evidence type="ECO:0000256" key="3">
    <source>
        <dbReference type="ARBA" id="ARBA00022989"/>
    </source>
</evidence>
<dbReference type="Gene3D" id="1.20.1250.20">
    <property type="entry name" value="MFS general substrate transporter like domains"/>
    <property type="match status" value="2"/>
</dbReference>
<dbReference type="GO" id="GO:0005886">
    <property type="term" value="C:plasma membrane"/>
    <property type="evidence" value="ECO:0007669"/>
    <property type="project" value="UniProtKB-SubCell"/>
</dbReference>
<dbReference type="OrthoDB" id="7584869at2"/>
<dbReference type="GO" id="GO:0022857">
    <property type="term" value="F:transmembrane transporter activity"/>
    <property type="evidence" value="ECO:0007669"/>
    <property type="project" value="InterPro"/>
</dbReference>
<dbReference type="AlphaFoldDB" id="A0A0M2HVT5"/>
<dbReference type="SUPFAM" id="SSF103473">
    <property type="entry name" value="MFS general substrate transporter"/>
    <property type="match status" value="1"/>
</dbReference>
<evidence type="ECO:0000256" key="5">
    <source>
        <dbReference type="SAM" id="Phobius"/>
    </source>
</evidence>
<feature type="transmembrane region" description="Helical" evidence="5">
    <location>
        <begin position="69"/>
        <end position="85"/>
    </location>
</feature>
<feature type="domain" description="Major facilitator superfamily (MFS) profile" evidence="6">
    <location>
        <begin position="35"/>
        <end position="432"/>
    </location>
</feature>
<dbReference type="RefSeq" id="WP_045256950.1">
    <property type="nucleotide sequence ID" value="NZ_JYJB01000007.1"/>
</dbReference>
<dbReference type="PANTHER" id="PTHR23528">
    <property type="match status" value="1"/>
</dbReference>
<comment type="subcellular location">
    <subcellularLocation>
        <location evidence="1">Cell membrane</location>
        <topology evidence="1">Multi-pass membrane protein</topology>
    </subcellularLocation>
</comment>
<accession>A0A0M2HVT5</accession>
<evidence type="ECO:0000313" key="8">
    <source>
        <dbReference type="Proteomes" id="UP000033900"/>
    </source>
</evidence>
<feature type="transmembrane region" description="Helical" evidence="5">
    <location>
        <begin position="131"/>
        <end position="152"/>
    </location>
</feature>
<dbReference type="InterPro" id="IPR011701">
    <property type="entry name" value="MFS"/>
</dbReference>
<feature type="transmembrane region" description="Helical" evidence="5">
    <location>
        <begin position="193"/>
        <end position="211"/>
    </location>
</feature>
<dbReference type="InterPro" id="IPR020846">
    <property type="entry name" value="MFS_dom"/>
</dbReference>
<reference evidence="7 8" key="1">
    <citation type="submission" date="2015-02" db="EMBL/GenBank/DDBJ databases">
        <title>Draft genome sequences of ten Microbacterium spp. with emphasis on heavy metal contaminated environments.</title>
        <authorList>
            <person name="Corretto E."/>
        </authorList>
    </citation>
    <scope>NUCLEOTIDE SEQUENCE [LARGE SCALE GENOMIC DNA]</scope>
    <source>
        <strain evidence="7 8">SA35</strain>
    </source>
</reference>
<feature type="transmembrane region" description="Helical" evidence="5">
    <location>
        <begin position="106"/>
        <end position="125"/>
    </location>
</feature>
<evidence type="ECO:0000313" key="7">
    <source>
        <dbReference type="EMBL" id="KJL48569.1"/>
    </source>
</evidence>
<feature type="transmembrane region" description="Helical" evidence="5">
    <location>
        <begin position="280"/>
        <end position="302"/>
    </location>
</feature>
<organism evidence="7 8">
    <name type="scientific">Microbacterium hydrocarbonoxydans</name>
    <dbReference type="NCBI Taxonomy" id="273678"/>
    <lineage>
        <taxon>Bacteria</taxon>
        <taxon>Bacillati</taxon>
        <taxon>Actinomycetota</taxon>
        <taxon>Actinomycetes</taxon>
        <taxon>Micrococcales</taxon>
        <taxon>Microbacteriaceae</taxon>
        <taxon>Microbacterium</taxon>
    </lineage>
</organism>
<evidence type="ECO:0000256" key="1">
    <source>
        <dbReference type="ARBA" id="ARBA00004651"/>
    </source>
</evidence>
<dbReference type="Proteomes" id="UP000033900">
    <property type="component" value="Unassembled WGS sequence"/>
</dbReference>
<feature type="transmembrane region" description="Helical" evidence="5">
    <location>
        <begin position="408"/>
        <end position="426"/>
    </location>
</feature>
<feature type="transmembrane region" description="Helical" evidence="5">
    <location>
        <begin position="164"/>
        <end position="187"/>
    </location>
</feature>
<dbReference type="PANTHER" id="PTHR23528:SF1">
    <property type="entry name" value="MAJOR FACILITATOR SUPERFAMILY (MFS) PROFILE DOMAIN-CONTAINING PROTEIN"/>
    <property type="match status" value="1"/>
</dbReference>
<dbReference type="STRING" id="273678.RS84_01330"/>
<keyword evidence="8" id="KW-1185">Reference proteome</keyword>
<protein>
    <submittedName>
        <fullName evidence="7">Putative transporter</fullName>
    </submittedName>
</protein>
<gene>
    <name evidence="7" type="ORF">RS84_01330</name>
</gene>
<sequence length="432" mass="44598">MTELSSAANAAAAGTTGFKLPGTTPAKTPRGYTPGLAAVNFGVYLALLTPVMVSMAFKVQHIDPANTEGSLGLVMGVGAAFALIANPLVGRLSDRTTSRWGMRRPWILGGAIVGLGGFALIGAASSVWMVLLAWCLVQTSMNAVLAAANATLPDQVPVSSRGKVSGLVGITTPIGILAGSFLVNFLPGDFERFVVPGVISLILAILFVAILKDRVLTEKPAEKFTIGMFFGSFVFNPRTHPDFGWTWLTKFLVMFGYAGIATFLPLYLVTKFGLDEESAIGVILAANLASMAAMAISSPLGGFLSDKLGKRRPFVAIAGVIMVVGLVILAVAPSILVVIIGQAVIGLGAGSFFSVDLALATEVLPNPDDVAKDLGVLNIANALPQSIAPAVAPAIIALGAATPLGGYATWYLFGALVALAGAVLVYRIKGVK</sequence>
<keyword evidence="4 5" id="KW-0472">Membrane</keyword>
<dbReference type="InterPro" id="IPR036259">
    <property type="entry name" value="MFS_trans_sf"/>
</dbReference>
<comment type="caution">
    <text evidence="7">The sequence shown here is derived from an EMBL/GenBank/DDBJ whole genome shotgun (WGS) entry which is preliminary data.</text>
</comment>
<evidence type="ECO:0000259" key="6">
    <source>
        <dbReference type="PROSITE" id="PS50850"/>
    </source>
</evidence>
<feature type="transmembrane region" description="Helical" evidence="5">
    <location>
        <begin position="314"/>
        <end position="345"/>
    </location>
</feature>
<evidence type="ECO:0000256" key="2">
    <source>
        <dbReference type="ARBA" id="ARBA00022692"/>
    </source>
</evidence>
<feature type="transmembrane region" description="Helical" evidence="5">
    <location>
        <begin position="247"/>
        <end position="268"/>
    </location>
</feature>
<keyword evidence="2 5" id="KW-0812">Transmembrane</keyword>
<evidence type="ECO:0000256" key="4">
    <source>
        <dbReference type="ARBA" id="ARBA00023136"/>
    </source>
</evidence>
<dbReference type="PROSITE" id="PS50850">
    <property type="entry name" value="MFS"/>
    <property type="match status" value="1"/>
</dbReference>
<dbReference type="Pfam" id="PF07690">
    <property type="entry name" value="MFS_1"/>
    <property type="match status" value="1"/>
</dbReference>
<dbReference type="PATRIC" id="fig|273678.4.peg.1329"/>
<name>A0A0M2HVT5_9MICO</name>
<keyword evidence="3 5" id="KW-1133">Transmembrane helix</keyword>